<evidence type="ECO:0000313" key="4">
    <source>
        <dbReference type="Proteomes" id="UP000230066"/>
    </source>
</evidence>
<dbReference type="EMBL" id="JXXN02001521">
    <property type="protein sequence ID" value="THD24598.1"/>
    <property type="molecule type" value="Genomic_DNA"/>
</dbReference>
<feature type="compositionally biased region" description="Basic and acidic residues" evidence="1">
    <location>
        <begin position="141"/>
        <end position="156"/>
    </location>
</feature>
<sequence>MPIDAAIATEATAVENASPVIVAPLIALGSALGVFLIAVLAIVLDSECRKRRNRAKSKSILTSHVATEKPEIINWRDIEVGAPIRTPTTPNNFHEDNILEEDEEDMVEAEPLDFEPAYSTGHGDVGDDEKTNMQRPLSEILIDRLEDVKEEDEARAYESPLDYGYEGGDDSESTRPNE</sequence>
<evidence type="ECO:0000313" key="3">
    <source>
        <dbReference type="EMBL" id="THD24598.1"/>
    </source>
</evidence>
<dbReference type="AlphaFoldDB" id="A0A4E0RTF2"/>
<accession>A0A4E0RTF2</accession>
<proteinExistence type="predicted"/>
<protein>
    <submittedName>
        <fullName evidence="3">Uncharacterized protein</fullName>
    </submittedName>
</protein>
<organism evidence="3 4">
    <name type="scientific">Fasciola hepatica</name>
    <name type="common">Liver fluke</name>
    <dbReference type="NCBI Taxonomy" id="6192"/>
    <lineage>
        <taxon>Eukaryota</taxon>
        <taxon>Metazoa</taxon>
        <taxon>Spiralia</taxon>
        <taxon>Lophotrochozoa</taxon>
        <taxon>Platyhelminthes</taxon>
        <taxon>Trematoda</taxon>
        <taxon>Digenea</taxon>
        <taxon>Plagiorchiida</taxon>
        <taxon>Echinostomata</taxon>
        <taxon>Echinostomatoidea</taxon>
        <taxon>Fasciolidae</taxon>
        <taxon>Fasciola</taxon>
    </lineage>
</organism>
<feature type="transmembrane region" description="Helical" evidence="2">
    <location>
        <begin position="20"/>
        <end position="44"/>
    </location>
</feature>
<name>A0A4E0RTF2_FASHE</name>
<reference evidence="3" key="1">
    <citation type="submission" date="2019-03" db="EMBL/GenBank/DDBJ databases">
        <title>Improved annotation for the trematode Fasciola hepatica.</title>
        <authorList>
            <person name="Choi Y.-J."/>
            <person name="Martin J."/>
            <person name="Mitreva M."/>
        </authorList>
    </citation>
    <scope>NUCLEOTIDE SEQUENCE [LARGE SCALE GENOMIC DNA]</scope>
</reference>
<evidence type="ECO:0000256" key="2">
    <source>
        <dbReference type="SAM" id="Phobius"/>
    </source>
</evidence>
<feature type="region of interest" description="Disordered" evidence="1">
    <location>
        <begin position="115"/>
        <end position="178"/>
    </location>
</feature>
<dbReference type="Proteomes" id="UP000230066">
    <property type="component" value="Unassembled WGS sequence"/>
</dbReference>
<keyword evidence="2" id="KW-0812">Transmembrane</keyword>
<keyword evidence="2" id="KW-1133">Transmembrane helix</keyword>
<keyword evidence="2" id="KW-0472">Membrane</keyword>
<evidence type="ECO:0000256" key="1">
    <source>
        <dbReference type="SAM" id="MobiDB-lite"/>
    </source>
</evidence>
<comment type="caution">
    <text evidence="3">The sequence shown here is derived from an EMBL/GenBank/DDBJ whole genome shotgun (WGS) entry which is preliminary data.</text>
</comment>
<gene>
    <name evidence="3" type="ORF">D915_004722</name>
</gene>
<keyword evidence="4" id="KW-1185">Reference proteome</keyword>